<accession>A0ABW2C5U6</accession>
<evidence type="ECO:0000256" key="1">
    <source>
        <dbReference type="ARBA" id="ARBA00010333"/>
    </source>
</evidence>
<evidence type="ECO:0000256" key="5">
    <source>
        <dbReference type="SAM" id="SignalP"/>
    </source>
</evidence>
<name>A0ABW2C5U6_9PSEU</name>
<dbReference type="Proteomes" id="UP001596337">
    <property type="component" value="Unassembled WGS sequence"/>
</dbReference>
<evidence type="ECO:0000259" key="6">
    <source>
        <dbReference type="SMART" id="SM00062"/>
    </source>
</evidence>
<dbReference type="Pfam" id="PF00497">
    <property type="entry name" value="SBP_bac_3"/>
    <property type="match status" value="1"/>
</dbReference>
<dbReference type="EMBL" id="JBHSXX010000001">
    <property type="protein sequence ID" value="MFC6870508.1"/>
    <property type="molecule type" value="Genomic_DNA"/>
</dbReference>
<evidence type="ECO:0000256" key="2">
    <source>
        <dbReference type="ARBA" id="ARBA00022448"/>
    </source>
</evidence>
<evidence type="ECO:0000313" key="7">
    <source>
        <dbReference type="EMBL" id="MFC6870508.1"/>
    </source>
</evidence>
<feature type="signal peptide" evidence="5">
    <location>
        <begin position="1"/>
        <end position="25"/>
    </location>
</feature>
<dbReference type="InterPro" id="IPR051455">
    <property type="entry name" value="Bact_solute-bind_prot3"/>
</dbReference>
<evidence type="ECO:0000256" key="3">
    <source>
        <dbReference type="ARBA" id="ARBA00022729"/>
    </source>
</evidence>
<gene>
    <name evidence="7" type="ORF">ACFQGD_25565</name>
</gene>
<dbReference type="PROSITE" id="PS01039">
    <property type="entry name" value="SBP_BACTERIAL_3"/>
    <property type="match status" value="1"/>
</dbReference>
<dbReference type="PROSITE" id="PS51257">
    <property type="entry name" value="PROKAR_LIPOPROTEIN"/>
    <property type="match status" value="1"/>
</dbReference>
<keyword evidence="2" id="KW-0813">Transport</keyword>
<feature type="chain" id="PRO_5047029517" evidence="5">
    <location>
        <begin position="26"/>
        <end position="282"/>
    </location>
</feature>
<keyword evidence="8" id="KW-1185">Reference proteome</keyword>
<dbReference type="InterPro" id="IPR018313">
    <property type="entry name" value="SBP_3_CS"/>
</dbReference>
<dbReference type="PANTHER" id="PTHR30085:SF6">
    <property type="entry name" value="ABC TRANSPORTER GLUTAMINE-BINDING PROTEIN GLNH"/>
    <property type="match status" value="1"/>
</dbReference>
<organism evidence="7 8">
    <name type="scientific">Haloechinothrix salitolerans</name>
    <dbReference type="NCBI Taxonomy" id="926830"/>
    <lineage>
        <taxon>Bacteria</taxon>
        <taxon>Bacillati</taxon>
        <taxon>Actinomycetota</taxon>
        <taxon>Actinomycetes</taxon>
        <taxon>Pseudonocardiales</taxon>
        <taxon>Pseudonocardiaceae</taxon>
        <taxon>Haloechinothrix</taxon>
    </lineage>
</organism>
<reference evidence="8" key="1">
    <citation type="journal article" date="2019" name="Int. J. Syst. Evol. Microbiol.">
        <title>The Global Catalogue of Microorganisms (GCM) 10K type strain sequencing project: providing services to taxonomists for standard genome sequencing and annotation.</title>
        <authorList>
            <consortium name="The Broad Institute Genomics Platform"/>
            <consortium name="The Broad Institute Genome Sequencing Center for Infectious Disease"/>
            <person name="Wu L."/>
            <person name="Ma J."/>
        </authorList>
    </citation>
    <scope>NUCLEOTIDE SEQUENCE [LARGE SCALE GENOMIC DNA]</scope>
    <source>
        <strain evidence="8">KCTC 32255</strain>
    </source>
</reference>
<dbReference type="SUPFAM" id="SSF53850">
    <property type="entry name" value="Periplasmic binding protein-like II"/>
    <property type="match status" value="1"/>
</dbReference>
<dbReference type="CDD" id="cd13690">
    <property type="entry name" value="PBP2_GluB"/>
    <property type="match status" value="1"/>
</dbReference>
<evidence type="ECO:0000256" key="4">
    <source>
        <dbReference type="RuleBase" id="RU003744"/>
    </source>
</evidence>
<dbReference type="InterPro" id="IPR001638">
    <property type="entry name" value="Solute-binding_3/MltF_N"/>
</dbReference>
<dbReference type="SMART" id="SM00062">
    <property type="entry name" value="PBPb"/>
    <property type="match status" value="1"/>
</dbReference>
<dbReference type="RefSeq" id="WP_345401851.1">
    <property type="nucleotide sequence ID" value="NZ_BAABLA010000107.1"/>
</dbReference>
<dbReference type="PANTHER" id="PTHR30085">
    <property type="entry name" value="AMINO ACID ABC TRANSPORTER PERMEASE"/>
    <property type="match status" value="1"/>
</dbReference>
<protein>
    <submittedName>
        <fullName evidence="7">Glutamate ABC transporter substrate-binding protein</fullName>
    </submittedName>
</protein>
<dbReference type="Gene3D" id="3.40.190.10">
    <property type="entry name" value="Periplasmic binding protein-like II"/>
    <property type="match status" value="2"/>
</dbReference>
<sequence>MTAWRAWLVSRITALVLTCVAVAVAGCGSDVAPNSLVAKAEDAGSLAIGTRFDQPGMSEQTLDGRFVGFDVDLARFVANELGVDDEDIEWVDVTADERESALMNGDVDMIVGTYSITEERKQEVAFAGPYFVTGQAILVRIGTKGINGPGALNGKTLCSVSGSTSAQRVKQRHAKNVELKEYPRYADCVTALLAGQVDAVTTDEAILAGYVAQNPELLKVVGQQFSEERYGIGLRKDDHSGQRAVNDAIRMFIGSGEWERSLRLHLGASGYKLPAPPAVTEG</sequence>
<keyword evidence="3 5" id="KW-0732">Signal</keyword>
<comment type="similarity">
    <text evidence="1 4">Belongs to the bacterial solute-binding protein 3 family.</text>
</comment>
<feature type="domain" description="Solute-binding protein family 3/N-terminal" evidence="6">
    <location>
        <begin position="45"/>
        <end position="269"/>
    </location>
</feature>
<comment type="caution">
    <text evidence="7">The sequence shown here is derived from an EMBL/GenBank/DDBJ whole genome shotgun (WGS) entry which is preliminary data.</text>
</comment>
<proteinExistence type="inferred from homology"/>
<evidence type="ECO:0000313" key="8">
    <source>
        <dbReference type="Proteomes" id="UP001596337"/>
    </source>
</evidence>